<proteinExistence type="predicted"/>
<accession>A0A0E9TBZ2</accession>
<organism evidence="1">
    <name type="scientific">Anguilla anguilla</name>
    <name type="common">European freshwater eel</name>
    <name type="synonym">Muraena anguilla</name>
    <dbReference type="NCBI Taxonomy" id="7936"/>
    <lineage>
        <taxon>Eukaryota</taxon>
        <taxon>Metazoa</taxon>
        <taxon>Chordata</taxon>
        <taxon>Craniata</taxon>
        <taxon>Vertebrata</taxon>
        <taxon>Euteleostomi</taxon>
        <taxon>Actinopterygii</taxon>
        <taxon>Neopterygii</taxon>
        <taxon>Teleostei</taxon>
        <taxon>Anguilliformes</taxon>
        <taxon>Anguillidae</taxon>
        <taxon>Anguilla</taxon>
    </lineage>
</organism>
<dbReference type="AlphaFoldDB" id="A0A0E9TBZ2"/>
<protein>
    <submittedName>
        <fullName evidence="1">Uncharacterized protein</fullName>
    </submittedName>
</protein>
<reference evidence="1" key="1">
    <citation type="submission" date="2014-11" db="EMBL/GenBank/DDBJ databases">
        <authorList>
            <person name="Amaro Gonzalez C."/>
        </authorList>
    </citation>
    <scope>NUCLEOTIDE SEQUENCE</scope>
</reference>
<reference evidence="1" key="2">
    <citation type="journal article" date="2015" name="Fish Shellfish Immunol.">
        <title>Early steps in the European eel (Anguilla anguilla)-Vibrio vulnificus interaction in the gills: Role of the RtxA13 toxin.</title>
        <authorList>
            <person name="Callol A."/>
            <person name="Pajuelo D."/>
            <person name="Ebbesson L."/>
            <person name="Teles M."/>
            <person name="MacKenzie S."/>
            <person name="Amaro C."/>
        </authorList>
    </citation>
    <scope>NUCLEOTIDE SEQUENCE</scope>
</reference>
<name>A0A0E9TBZ2_ANGAN</name>
<evidence type="ECO:0000313" key="1">
    <source>
        <dbReference type="EMBL" id="JAH50405.1"/>
    </source>
</evidence>
<sequence length="42" mass="4974">MTFEILFLSVQQLRFLIFSISKPKRMKTRNEPAQKKHICHGA</sequence>
<dbReference type="EMBL" id="GBXM01058172">
    <property type="protein sequence ID" value="JAH50405.1"/>
    <property type="molecule type" value="Transcribed_RNA"/>
</dbReference>